<dbReference type="Pfam" id="PF00534">
    <property type="entry name" value="Glycos_transf_1"/>
    <property type="match status" value="1"/>
</dbReference>
<evidence type="ECO:0000259" key="1">
    <source>
        <dbReference type="Pfam" id="PF00534"/>
    </source>
</evidence>
<reference evidence="2" key="1">
    <citation type="submission" date="2020-08" db="EMBL/GenBank/DDBJ databases">
        <title>Genetic structure, function and evolution of capsule biosynthesis loci in Vibrio parahaemolyticus.</title>
        <authorList>
            <person name="Li L."/>
            <person name="Bian S."/>
        </authorList>
    </citation>
    <scope>NUCLEOTIDE SEQUENCE</scope>
    <source>
        <strain evidence="2">VP388</strain>
    </source>
</reference>
<dbReference type="RefSeq" id="WP_023624151.1">
    <property type="nucleotide sequence ID" value="NZ_JABKAX010000091.1"/>
</dbReference>
<dbReference type="Gene3D" id="3.40.50.2000">
    <property type="entry name" value="Glycogen Phosphorylase B"/>
    <property type="match status" value="1"/>
</dbReference>
<organism evidence="2">
    <name type="scientific">Vibrio parahaemolyticus</name>
    <dbReference type="NCBI Taxonomy" id="670"/>
    <lineage>
        <taxon>Bacteria</taxon>
        <taxon>Pseudomonadati</taxon>
        <taxon>Pseudomonadota</taxon>
        <taxon>Gammaproteobacteria</taxon>
        <taxon>Vibrionales</taxon>
        <taxon>Vibrionaceae</taxon>
        <taxon>Vibrio</taxon>
    </lineage>
</organism>
<dbReference type="EMBL" id="MT898280">
    <property type="protein sequence ID" value="QOS24880.1"/>
    <property type="molecule type" value="Genomic_DNA"/>
</dbReference>
<dbReference type="AlphaFoldDB" id="A0A7M1WCZ9"/>
<dbReference type="SUPFAM" id="SSF53756">
    <property type="entry name" value="UDP-Glycosyltransferase/glycogen phosphorylase"/>
    <property type="match status" value="1"/>
</dbReference>
<sequence length="375" mass="43735">MQKNKITYTGAFRFPDNDAAGKRAKIIADMLSKNYNLTIINWGNESDSDKFEYKVLNSHDLVFSSNRSFIEKIKDYVFLGFKSIKNFKSEFTASDLVILYNPPSLYCLMMLFLSKIYKFKIILDITEWYDSTHLPGGRYSLPSLENGLRMRVIYRLFKYRWTISTFLDDYYSKFGMSYKFPPVSDEFKVKNKINDGSFHLMYAGSPGKKDRVDDILLFSKKLSNECNVRLSVFGMTEEEFKGIYPNTQIDSNVNFFGRVSMDVIYNYYSCVDFVVFFREDKRYAWAGFPSKFVEAISFDTPVITNDVGDISTYIGNVGYLYSGSEEVITSQEVKELERLKSDIYSRKKLWSDSFYIKCHSNKLNNFIRGILDDSF</sequence>
<gene>
    <name evidence="2" type="ORF">VP388_00011</name>
</gene>
<accession>A0A7M1WCZ9</accession>
<feature type="domain" description="Glycosyl transferase family 1" evidence="1">
    <location>
        <begin position="185"/>
        <end position="316"/>
    </location>
</feature>
<name>A0A7M1WCZ9_VIBPH</name>
<evidence type="ECO:0000313" key="2">
    <source>
        <dbReference type="EMBL" id="QOS24880.1"/>
    </source>
</evidence>
<dbReference type="InterPro" id="IPR001296">
    <property type="entry name" value="Glyco_trans_1"/>
</dbReference>
<dbReference type="GO" id="GO:0016757">
    <property type="term" value="F:glycosyltransferase activity"/>
    <property type="evidence" value="ECO:0007669"/>
    <property type="project" value="InterPro"/>
</dbReference>
<proteinExistence type="predicted"/>
<protein>
    <recommendedName>
        <fullName evidence="1">Glycosyl transferase family 1 domain-containing protein</fullName>
    </recommendedName>
</protein>